<evidence type="ECO:0000313" key="1">
    <source>
        <dbReference type="EMBL" id="KAJ4707887.1"/>
    </source>
</evidence>
<accession>A0ACC1X963</accession>
<gene>
    <name evidence="1" type="ORF">OWV82_017930</name>
</gene>
<comment type="caution">
    <text evidence="1">The sequence shown here is derived from an EMBL/GenBank/DDBJ whole genome shotgun (WGS) entry which is preliminary data.</text>
</comment>
<dbReference type="EMBL" id="CM051403">
    <property type="protein sequence ID" value="KAJ4707887.1"/>
    <property type="molecule type" value="Genomic_DNA"/>
</dbReference>
<dbReference type="Proteomes" id="UP001164539">
    <property type="component" value="Chromosome 10"/>
</dbReference>
<name>A0ACC1X963_MELAZ</name>
<reference evidence="1 2" key="1">
    <citation type="journal article" date="2023" name="Science">
        <title>Complex scaffold remodeling in plant triterpene biosynthesis.</title>
        <authorList>
            <person name="De La Pena R."/>
            <person name="Hodgson H."/>
            <person name="Liu J.C."/>
            <person name="Stephenson M.J."/>
            <person name="Martin A.C."/>
            <person name="Owen C."/>
            <person name="Harkess A."/>
            <person name="Leebens-Mack J."/>
            <person name="Jimenez L.E."/>
            <person name="Osbourn A."/>
            <person name="Sattely E.S."/>
        </authorList>
    </citation>
    <scope>NUCLEOTIDE SEQUENCE [LARGE SCALE GENOMIC DNA]</scope>
    <source>
        <strain evidence="2">cv. JPN11</strain>
        <tissue evidence="1">Leaf</tissue>
    </source>
</reference>
<keyword evidence="2" id="KW-1185">Reference proteome</keyword>
<proteinExistence type="predicted"/>
<evidence type="ECO:0000313" key="2">
    <source>
        <dbReference type="Proteomes" id="UP001164539"/>
    </source>
</evidence>
<organism evidence="1 2">
    <name type="scientific">Melia azedarach</name>
    <name type="common">Chinaberry tree</name>
    <dbReference type="NCBI Taxonomy" id="155640"/>
    <lineage>
        <taxon>Eukaryota</taxon>
        <taxon>Viridiplantae</taxon>
        <taxon>Streptophyta</taxon>
        <taxon>Embryophyta</taxon>
        <taxon>Tracheophyta</taxon>
        <taxon>Spermatophyta</taxon>
        <taxon>Magnoliopsida</taxon>
        <taxon>eudicotyledons</taxon>
        <taxon>Gunneridae</taxon>
        <taxon>Pentapetalae</taxon>
        <taxon>rosids</taxon>
        <taxon>malvids</taxon>
        <taxon>Sapindales</taxon>
        <taxon>Meliaceae</taxon>
        <taxon>Melia</taxon>
    </lineage>
</organism>
<sequence>MDFDDLKVADEIEVAHQNGVHKQLVASEEDGFAGDDVNGTFEKSTETERPNGDSESVDKQDESGTTGEVREGANDIVESNGSTTAKGGEGTDADTSKQSMPQKGHGKSKNEKQSNVKNFSSTGVKKGKDVKNAEATSTVSNGSVGLNSHSKQSFKSRSFNDRQMRLSKQSGKSDASSSEEPVEKTKSKPLKKGHPENAGKDVESSTAGDAKPRRAGVLPNYGFSFRCDERAEKRKEFYSKLEEKIHAKELEKTNLQAKSKETQEAEIKQLRKSLNFKATPMPSFYQEPPPPKVELKKIPPTRAKSPKLGRKKSSTPADAEEKSTSYRPGRLSLDEKVSHSNSAKGISPVPLKKPHRKSLPKLPSERTTLLNTTKEEKPISAKAASEENPSTPNVTKEAASPDEEQEPNVTQEAASPEEGQEPNITEEAASPKEEQEPNITEEAASPKEEQEPNVTEETASPADEQESVPTADSGETQPHTDEGEVDGEQPKPIHVQEPIALEN</sequence>
<protein>
    <submittedName>
        <fullName evidence="1">Protein WVD2-like 5 isoform X2</fullName>
    </submittedName>
</protein>